<evidence type="ECO:0000313" key="2">
    <source>
        <dbReference type="EMBL" id="SHH51029.1"/>
    </source>
</evidence>
<feature type="binding site" evidence="1">
    <location>
        <position position="59"/>
    </location>
    <ligand>
        <name>substrate</name>
    </ligand>
</feature>
<dbReference type="STRING" id="1089305.SAMN05444148_2192"/>
<dbReference type="PANTHER" id="PTHR47623">
    <property type="entry name" value="OS09G0287300 PROTEIN"/>
    <property type="match status" value="1"/>
</dbReference>
<dbReference type="SMART" id="SM00855">
    <property type="entry name" value="PGAM"/>
    <property type="match status" value="1"/>
</dbReference>
<dbReference type="InterPro" id="IPR029033">
    <property type="entry name" value="His_PPase_superfam"/>
</dbReference>
<gene>
    <name evidence="2" type="ORF">SAMN05444148_2192</name>
</gene>
<sequence>MNYKILIIVRHAKSSWEHNVSDVERPLKTRGVRDASLIAKEFKSKNYSIDAVYSSPANRALSTCNIFKDILGWSPDLIENDEELYDFSGEQVINFIKNIDNQLETVVIFGHNHALTSIINLMGDKYIDNLPTSGLVVLKFDIDSWKYAKYGQTELIMFPRDYRP</sequence>
<proteinExistence type="predicted"/>
<evidence type="ECO:0000313" key="3">
    <source>
        <dbReference type="Proteomes" id="UP000184522"/>
    </source>
</evidence>
<reference evidence="3" key="1">
    <citation type="submission" date="2016-11" db="EMBL/GenBank/DDBJ databases">
        <authorList>
            <person name="Varghese N."/>
            <person name="Submissions S."/>
        </authorList>
    </citation>
    <scope>NUCLEOTIDE SEQUENCE [LARGE SCALE GENOMIC DNA]</scope>
    <source>
        <strain evidence="3">DSM 25330</strain>
    </source>
</reference>
<organism evidence="2 3">
    <name type="scientific">Winogradskyella jejuensis</name>
    <dbReference type="NCBI Taxonomy" id="1089305"/>
    <lineage>
        <taxon>Bacteria</taxon>
        <taxon>Pseudomonadati</taxon>
        <taxon>Bacteroidota</taxon>
        <taxon>Flavobacteriia</taxon>
        <taxon>Flavobacteriales</taxon>
        <taxon>Flavobacteriaceae</taxon>
        <taxon>Winogradskyella</taxon>
    </lineage>
</organism>
<dbReference type="InterPro" id="IPR013078">
    <property type="entry name" value="His_Pase_superF_clade-1"/>
</dbReference>
<dbReference type="OrthoDB" id="9810154at2"/>
<dbReference type="AlphaFoldDB" id="A0A1M5TK05"/>
<name>A0A1M5TK05_9FLAO</name>
<dbReference type="Gene3D" id="3.40.50.1240">
    <property type="entry name" value="Phosphoglycerate mutase-like"/>
    <property type="match status" value="1"/>
</dbReference>
<protein>
    <submittedName>
        <fullName evidence="2">Phosphohistidine phosphatase</fullName>
    </submittedName>
</protein>
<dbReference type="CDD" id="cd07067">
    <property type="entry name" value="HP_PGM_like"/>
    <property type="match status" value="1"/>
</dbReference>
<dbReference type="EMBL" id="FQWS01000002">
    <property type="protein sequence ID" value="SHH51029.1"/>
    <property type="molecule type" value="Genomic_DNA"/>
</dbReference>
<dbReference type="Proteomes" id="UP000184522">
    <property type="component" value="Unassembled WGS sequence"/>
</dbReference>
<accession>A0A1M5TK05</accession>
<keyword evidence="3" id="KW-1185">Reference proteome</keyword>
<dbReference type="SUPFAM" id="SSF53254">
    <property type="entry name" value="Phosphoglycerate mutase-like"/>
    <property type="match status" value="1"/>
</dbReference>
<dbReference type="PANTHER" id="PTHR47623:SF1">
    <property type="entry name" value="OS09G0287300 PROTEIN"/>
    <property type="match status" value="1"/>
</dbReference>
<evidence type="ECO:0000256" key="1">
    <source>
        <dbReference type="PIRSR" id="PIRSR613078-2"/>
    </source>
</evidence>
<dbReference type="Pfam" id="PF00300">
    <property type="entry name" value="His_Phos_1"/>
    <property type="match status" value="1"/>
</dbReference>
<dbReference type="RefSeq" id="WP_073086359.1">
    <property type="nucleotide sequence ID" value="NZ_FQWS01000002.1"/>
</dbReference>